<dbReference type="Proteomes" id="UP001357485">
    <property type="component" value="Unassembled WGS sequence"/>
</dbReference>
<keyword evidence="3" id="KW-1185">Reference proteome</keyword>
<dbReference type="InterPro" id="IPR036291">
    <property type="entry name" value="NAD(P)-bd_dom_sf"/>
</dbReference>
<name>A0ABR0LSE7_9PEZI</name>
<dbReference type="InterPro" id="IPR055222">
    <property type="entry name" value="PRISE-like_Rossmann-fold"/>
</dbReference>
<evidence type="ECO:0000259" key="1">
    <source>
        <dbReference type="Pfam" id="PF22917"/>
    </source>
</evidence>
<sequence>MGQGKHALIFGASGVTGWSFVNEMLNDYPQPQIWNRVSALTNRPLTREAAMWPADERLDIVSGIDLLKGSQDELEEVMRSKIPQVNSVTHVYYFAYKANHDLHKELQDAVDMFRRAITAIDHLSSGLEFVVLQTGAKVAKTLSEIDSG</sequence>
<dbReference type="PANTHER" id="PTHR32487:SF8">
    <property type="entry name" value="NAD-DEPENDENT EPIMERASE_DEHYDRATASE DOMAIN-CONTAINING PROTEIN"/>
    <property type="match status" value="1"/>
</dbReference>
<feature type="domain" description="PRISE-like Rossmann-fold" evidence="1">
    <location>
        <begin position="7"/>
        <end position="138"/>
    </location>
</feature>
<evidence type="ECO:0000313" key="3">
    <source>
        <dbReference type="Proteomes" id="UP001357485"/>
    </source>
</evidence>
<dbReference type="Pfam" id="PF22917">
    <property type="entry name" value="PRISE"/>
    <property type="match status" value="1"/>
</dbReference>
<protein>
    <recommendedName>
        <fullName evidence="1">PRISE-like Rossmann-fold domain-containing protein</fullName>
    </recommendedName>
</protein>
<dbReference type="SUPFAM" id="SSF51735">
    <property type="entry name" value="NAD(P)-binding Rossmann-fold domains"/>
    <property type="match status" value="1"/>
</dbReference>
<gene>
    <name evidence="2" type="ORF">LTR16_000510</name>
</gene>
<evidence type="ECO:0000313" key="2">
    <source>
        <dbReference type="EMBL" id="KAK5202056.1"/>
    </source>
</evidence>
<proteinExistence type="predicted"/>
<dbReference type="PANTHER" id="PTHR32487">
    <property type="entry name" value="3-OXO-DELTA(4,5)-STEROID 5-BETA-REDUCTASE"/>
    <property type="match status" value="1"/>
</dbReference>
<dbReference type="EMBL" id="JAVRRA010016425">
    <property type="protein sequence ID" value="KAK5202056.1"/>
    <property type="molecule type" value="Genomic_DNA"/>
</dbReference>
<comment type="caution">
    <text evidence="2">The sequence shown here is derived from an EMBL/GenBank/DDBJ whole genome shotgun (WGS) entry which is preliminary data.</text>
</comment>
<accession>A0ABR0LSE7</accession>
<dbReference type="Gene3D" id="3.40.50.720">
    <property type="entry name" value="NAD(P)-binding Rossmann-like Domain"/>
    <property type="match status" value="1"/>
</dbReference>
<reference evidence="2 3" key="1">
    <citation type="submission" date="2023-08" db="EMBL/GenBank/DDBJ databases">
        <title>Black Yeasts Isolated from many extreme environments.</title>
        <authorList>
            <person name="Coleine C."/>
            <person name="Stajich J.E."/>
            <person name="Selbmann L."/>
        </authorList>
    </citation>
    <scope>NUCLEOTIDE SEQUENCE [LARGE SCALE GENOMIC DNA]</scope>
    <source>
        <strain evidence="2 3">CCFEE 536</strain>
    </source>
</reference>
<organism evidence="2 3">
    <name type="scientific">Cryomyces antarcticus</name>
    <dbReference type="NCBI Taxonomy" id="329879"/>
    <lineage>
        <taxon>Eukaryota</taxon>
        <taxon>Fungi</taxon>
        <taxon>Dikarya</taxon>
        <taxon>Ascomycota</taxon>
        <taxon>Pezizomycotina</taxon>
        <taxon>Dothideomycetes</taxon>
        <taxon>Dothideomycetes incertae sedis</taxon>
        <taxon>Cryomyces</taxon>
    </lineage>
</organism>